<dbReference type="SMR" id="A0A1V8VBK6"/>
<dbReference type="InterPro" id="IPR050744">
    <property type="entry name" value="AI-2_Isomerase_LsrG"/>
</dbReference>
<evidence type="ECO:0000313" key="2">
    <source>
        <dbReference type="EMBL" id="RBT68134.1"/>
    </source>
</evidence>
<evidence type="ECO:0000313" key="4">
    <source>
        <dbReference type="Proteomes" id="UP000253498"/>
    </source>
</evidence>
<dbReference type="GO" id="GO:0004497">
    <property type="term" value="F:monooxygenase activity"/>
    <property type="evidence" value="ECO:0007669"/>
    <property type="project" value="UniProtKB-KW"/>
</dbReference>
<dbReference type="PROSITE" id="PS51725">
    <property type="entry name" value="ABM"/>
    <property type="match status" value="1"/>
</dbReference>
<keyword evidence="3" id="KW-0560">Oxidoreductase</keyword>
<dbReference type="RefSeq" id="WP_010718425.1">
    <property type="nucleotide sequence ID" value="NZ_AP027299.1"/>
</dbReference>
<dbReference type="GeneID" id="56787145"/>
<dbReference type="Gene3D" id="3.30.70.100">
    <property type="match status" value="1"/>
</dbReference>
<dbReference type="EC" id="1.-.-.-" evidence="3"/>
<dbReference type="Pfam" id="PF03992">
    <property type="entry name" value="ABM"/>
    <property type="match status" value="1"/>
</dbReference>
<dbReference type="PANTHER" id="PTHR33336:SF3">
    <property type="entry name" value="ABM DOMAIN-CONTAINING PROTEIN"/>
    <property type="match status" value="1"/>
</dbReference>
<evidence type="ECO:0000313" key="3">
    <source>
        <dbReference type="EMBL" id="VTQ66183.1"/>
    </source>
</evidence>
<name>A0A1V8VBK6_ENTHR</name>
<sequence>MIVINAKFSIKPEKRNEFLAEVNELVASTRKEDGCLSYQLYESIDIENEFVMVENWRDQAAIEGHNQSPLLQQLFKNMSQYSSKKTEINVSQTVN</sequence>
<dbReference type="Proteomes" id="UP000253498">
    <property type="component" value="Unassembled WGS sequence"/>
</dbReference>
<dbReference type="EMBL" id="CABEEP010000001">
    <property type="protein sequence ID" value="VTQ66183.1"/>
    <property type="molecule type" value="Genomic_DNA"/>
</dbReference>
<accession>A0A1V8VBK6</accession>
<dbReference type="Proteomes" id="UP000352698">
    <property type="component" value="Unassembled WGS sequence"/>
</dbReference>
<dbReference type="PANTHER" id="PTHR33336">
    <property type="entry name" value="QUINOL MONOOXYGENASE YGIN-RELATED"/>
    <property type="match status" value="1"/>
</dbReference>
<dbReference type="STRING" id="1354.A6P53_08360"/>
<dbReference type="InterPro" id="IPR007138">
    <property type="entry name" value="ABM_dom"/>
</dbReference>
<keyword evidence="3" id="KW-0503">Monooxygenase</keyword>
<organism evidence="3 5">
    <name type="scientific">Enterococcus hirae</name>
    <dbReference type="NCBI Taxonomy" id="1354"/>
    <lineage>
        <taxon>Bacteria</taxon>
        <taxon>Bacillati</taxon>
        <taxon>Bacillota</taxon>
        <taxon>Bacilli</taxon>
        <taxon>Lactobacillales</taxon>
        <taxon>Enterococcaceae</taxon>
        <taxon>Enterococcus</taxon>
    </lineage>
</organism>
<dbReference type="InterPro" id="IPR011008">
    <property type="entry name" value="Dimeric_a/b-barrel"/>
</dbReference>
<dbReference type="EMBL" id="LESJ01000005">
    <property type="protein sequence ID" value="RBT68134.1"/>
    <property type="molecule type" value="Genomic_DNA"/>
</dbReference>
<reference evidence="3 5" key="2">
    <citation type="submission" date="2019-05" db="EMBL/GenBank/DDBJ databases">
        <authorList>
            <consortium name="Pathogen Informatics"/>
        </authorList>
    </citation>
    <scope>NUCLEOTIDE SEQUENCE [LARGE SCALE GENOMIC DNA]</scope>
    <source>
        <strain evidence="3 5">NCTC12204</strain>
    </source>
</reference>
<dbReference type="SUPFAM" id="SSF54909">
    <property type="entry name" value="Dimeric alpha+beta barrel"/>
    <property type="match status" value="1"/>
</dbReference>
<comment type="caution">
    <text evidence="3">The sequence shown here is derived from an EMBL/GenBank/DDBJ whole genome shotgun (WGS) entry which is preliminary data.</text>
</comment>
<evidence type="ECO:0000259" key="1">
    <source>
        <dbReference type="PROSITE" id="PS51725"/>
    </source>
</evidence>
<reference evidence="2 4" key="1">
    <citation type="submission" date="2015-06" db="EMBL/GenBank/DDBJ databases">
        <title>The Genome Sequence of Enterococcus hirae 88EA1.</title>
        <authorList>
            <consortium name="The Broad Institute Genomics Platform"/>
            <consortium name="The Broad Institute Genome Sequencing Center for Infectious Disease"/>
            <person name="Earl A.M."/>
            <person name="Van Tyne D."/>
            <person name="Lebreton F."/>
            <person name="Saavedra J.T."/>
            <person name="Gilmore M.S."/>
            <person name="Manson McGuire A."/>
            <person name="Clock S."/>
            <person name="Crupain M."/>
            <person name="Rangan U."/>
            <person name="Young S."/>
            <person name="Abouelleil A."/>
            <person name="Cao P."/>
            <person name="Chapman S.B."/>
            <person name="Griggs A."/>
            <person name="Priest M."/>
            <person name="Shea T."/>
            <person name="Wortman J."/>
            <person name="Nusbaum C."/>
            <person name="Birren B."/>
        </authorList>
    </citation>
    <scope>NUCLEOTIDE SEQUENCE [LARGE SCALE GENOMIC DNA]</scope>
    <source>
        <strain evidence="2 4">88EA1</strain>
    </source>
</reference>
<gene>
    <name evidence="3" type="primary">ycnE</name>
    <name evidence="2" type="ORF">EB03_01258</name>
    <name evidence="3" type="ORF">NCTC12204_01859</name>
</gene>
<feature type="domain" description="ABM" evidence="1">
    <location>
        <begin position="2"/>
        <end position="90"/>
    </location>
</feature>
<dbReference type="AlphaFoldDB" id="A0A1V8VBK6"/>
<evidence type="ECO:0000313" key="5">
    <source>
        <dbReference type="Proteomes" id="UP000352698"/>
    </source>
</evidence>
<proteinExistence type="predicted"/>
<protein>
    <submittedName>
        <fullName evidence="3">Antibiotic biosynthesis monooxygenase family protein</fullName>
        <ecNumber evidence="3">1.-.-.-</ecNumber>
    </submittedName>
</protein>